<evidence type="ECO:0000256" key="4">
    <source>
        <dbReference type="ARBA" id="ARBA00022723"/>
    </source>
</evidence>
<dbReference type="Proteomes" id="UP000051655">
    <property type="component" value="Unassembled WGS sequence"/>
</dbReference>
<dbReference type="HAMAP" id="MF_00130">
    <property type="entry name" value="RecU"/>
    <property type="match status" value="1"/>
</dbReference>
<evidence type="ECO:0000256" key="1">
    <source>
        <dbReference type="ARBA" id="ARBA00004496"/>
    </source>
</evidence>
<evidence type="ECO:0000256" key="11">
    <source>
        <dbReference type="ARBA" id="ARBA00023447"/>
    </source>
</evidence>
<evidence type="ECO:0000256" key="14">
    <source>
        <dbReference type="NCBIfam" id="TIGR00648"/>
    </source>
</evidence>
<gene>
    <name evidence="13" type="primary">recU</name>
    <name evidence="16" type="ORF">IV73_GL000238</name>
</gene>
<evidence type="ECO:0000256" key="12">
    <source>
        <dbReference type="ARBA" id="ARBA00029523"/>
    </source>
</evidence>
<dbReference type="CDD" id="cd22354">
    <property type="entry name" value="RecU-like"/>
    <property type="match status" value="1"/>
</dbReference>
<protein>
    <recommendedName>
        <fullName evidence="12 13">Holliday junction resolvase RecU</fullName>
        <ecNumber evidence="13 14">3.1.21.10</ecNumber>
    </recommendedName>
    <alternativeName>
        <fullName evidence="13">Recombination protein U homolog</fullName>
    </alternativeName>
</protein>
<evidence type="ECO:0000256" key="7">
    <source>
        <dbReference type="ARBA" id="ARBA00022801"/>
    </source>
</evidence>
<dbReference type="GO" id="GO:0003676">
    <property type="term" value="F:nucleic acid binding"/>
    <property type="evidence" value="ECO:0007669"/>
    <property type="project" value="InterPro"/>
</dbReference>
<feature type="binding site" evidence="13">
    <location>
        <position position="106"/>
    </location>
    <ligand>
        <name>Mg(2+)</name>
        <dbReference type="ChEBI" id="CHEBI:18420"/>
    </ligand>
</feature>
<feature type="binding site" evidence="13">
    <location>
        <position position="125"/>
    </location>
    <ligand>
        <name>Mg(2+)</name>
        <dbReference type="ChEBI" id="CHEBI:18420"/>
    </ligand>
</feature>
<comment type="catalytic activity">
    <reaction evidence="13">
        <text>Endonucleolytic cleavage at a junction such as a reciprocal single-stranded crossover between two homologous DNA duplexes (Holliday junction).</text>
        <dbReference type="EC" id="3.1.21.10"/>
    </reaction>
</comment>
<evidence type="ECO:0000256" key="10">
    <source>
        <dbReference type="ARBA" id="ARBA00023204"/>
    </source>
</evidence>
<keyword evidence="6 13" id="KW-0227">DNA damage</keyword>
<evidence type="ECO:0000256" key="5">
    <source>
        <dbReference type="ARBA" id="ARBA00022759"/>
    </source>
</evidence>
<keyword evidence="4 13" id="KW-0479">Metal-binding</keyword>
<dbReference type="GO" id="GO:0008821">
    <property type="term" value="F:crossover junction DNA endonuclease activity"/>
    <property type="evidence" value="ECO:0007669"/>
    <property type="project" value="UniProtKB-EC"/>
</dbReference>
<keyword evidence="5 13" id="KW-0255">Endonuclease</keyword>
<dbReference type="EC" id="3.1.21.10" evidence="13 14"/>
<dbReference type="InterPro" id="IPR011335">
    <property type="entry name" value="Restrct_endonuc-II-like"/>
</dbReference>
<feature type="region of interest" description="Disordered" evidence="15">
    <location>
        <begin position="7"/>
        <end position="36"/>
    </location>
</feature>
<dbReference type="OrthoDB" id="9783592at2"/>
<evidence type="ECO:0000256" key="15">
    <source>
        <dbReference type="SAM" id="MobiDB-lite"/>
    </source>
</evidence>
<name>A0A0R2JLR1_9LACO</name>
<feature type="site" description="Transition state stabilizer" evidence="13">
    <location>
        <position position="108"/>
    </location>
</feature>
<evidence type="ECO:0000256" key="2">
    <source>
        <dbReference type="ARBA" id="ARBA00022490"/>
    </source>
</evidence>
<dbReference type="PATRIC" id="fig|1616.3.peg.242"/>
<evidence type="ECO:0000313" key="17">
    <source>
        <dbReference type="Proteomes" id="UP000051655"/>
    </source>
</evidence>
<dbReference type="AlphaFoldDB" id="A0A0R2JLR1"/>
<comment type="similarity">
    <text evidence="11 13">Belongs to the RecU family.</text>
</comment>
<keyword evidence="10 13" id="KW-0234">DNA repair</keyword>
<dbReference type="GO" id="GO:0005737">
    <property type="term" value="C:cytoplasm"/>
    <property type="evidence" value="ECO:0007669"/>
    <property type="project" value="UniProtKB-SubCell"/>
</dbReference>
<keyword evidence="2 13" id="KW-0963">Cytoplasm</keyword>
<dbReference type="GO" id="GO:0006281">
    <property type="term" value="P:DNA repair"/>
    <property type="evidence" value="ECO:0007669"/>
    <property type="project" value="UniProtKB-UniRule"/>
</dbReference>
<evidence type="ECO:0000313" key="16">
    <source>
        <dbReference type="EMBL" id="KRN75740.1"/>
    </source>
</evidence>
<dbReference type="Gene3D" id="3.40.1350.10">
    <property type="match status" value="1"/>
</dbReference>
<keyword evidence="8 13" id="KW-0460">Magnesium</keyword>
<feature type="binding site" evidence="13">
    <location>
        <position position="93"/>
    </location>
    <ligand>
        <name>Mg(2+)</name>
        <dbReference type="ChEBI" id="CHEBI:18420"/>
    </ligand>
</feature>
<comment type="cofactor">
    <cofactor evidence="13">
        <name>Mg(2+)</name>
        <dbReference type="ChEBI" id="CHEBI:18420"/>
    </cofactor>
    <text evidence="13">Binds 1 Mg(2+) ion per subunit.</text>
</comment>
<dbReference type="InterPro" id="IPR011856">
    <property type="entry name" value="tRNA_endonuc-like_dom_sf"/>
</dbReference>
<dbReference type="GO" id="GO:0007059">
    <property type="term" value="P:chromosome segregation"/>
    <property type="evidence" value="ECO:0007669"/>
    <property type="project" value="UniProtKB-UniRule"/>
</dbReference>
<organism evidence="16 17">
    <name type="scientific">Weissella kandleri</name>
    <dbReference type="NCBI Taxonomy" id="1616"/>
    <lineage>
        <taxon>Bacteria</taxon>
        <taxon>Bacillati</taxon>
        <taxon>Bacillota</taxon>
        <taxon>Bacilli</taxon>
        <taxon>Lactobacillales</taxon>
        <taxon>Lactobacillaceae</taxon>
        <taxon>Weissella</taxon>
    </lineage>
</organism>
<dbReference type="SUPFAM" id="SSF52980">
    <property type="entry name" value="Restriction endonuclease-like"/>
    <property type="match status" value="1"/>
</dbReference>
<proteinExistence type="inferred from homology"/>
<comment type="function">
    <text evidence="13">Endonuclease that resolves Holliday junction intermediates in genetic recombination. Cleaves mobile four-strand junctions by introducing symmetrical nicks in paired strands. Promotes annealing of linear ssDNA with homologous dsDNA. Required for DNA repair, homologous recombination and chromosome segregation.</text>
</comment>
<evidence type="ECO:0000256" key="9">
    <source>
        <dbReference type="ARBA" id="ARBA00023172"/>
    </source>
</evidence>
<dbReference type="Pfam" id="PF03838">
    <property type="entry name" value="RecU"/>
    <property type="match status" value="1"/>
</dbReference>
<dbReference type="PIRSF" id="PIRSF037785">
    <property type="entry name" value="RecU"/>
    <property type="match status" value="1"/>
</dbReference>
<dbReference type="InterPro" id="IPR004612">
    <property type="entry name" value="Resolv_RecU"/>
</dbReference>
<keyword evidence="3 13" id="KW-0540">Nuclease</keyword>
<comment type="subcellular location">
    <subcellularLocation>
        <location evidence="1 13">Cytoplasm</location>
    </subcellularLocation>
</comment>
<keyword evidence="17" id="KW-1185">Reference proteome</keyword>
<comment type="caution">
    <text evidence="16">The sequence shown here is derived from an EMBL/GenBank/DDBJ whole genome shotgun (WGS) entry which is preliminary data.</text>
</comment>
<dbReference type="GO" id="GO:0006310">
    <property type="term" value="P:DNA recombination"/>
    <property type="evidence" value="ECO:0007669"/>
    <property type="project" value="UniProtKB-UniRule"/>
</dbReference>
<evidence type="ECO:0000256" key="13">
    <source>
        <dbReference type="HAMAP-Rule" id="MF_00130"/>
    </source>
</evidence>
<dbReference type="NCBIfam" id="TIGR00648">
    <property type="entry name" value="recU"/>
    <property type="match status" value="1"/>
</dbReference>
<dbReference type="EMBL" id="JQBP01000001">
    <property type="protein sequence ID" value="KRN75740.1"/>
    <property type="molecule type" value="Genomic_DNA"/>
</dbReference>
<dbReference type="STRING" id="1616.IV73_GL000238"/>
<reference evidence="16 17" key="1">
    <citation type="journal article" date="2015" name="Genome Announc.">
        <title>Expanding the biotechnology potential of lactobacilli through comparative genomics of 213 strains and associated genera.</title>
        <authorList>
            <person name="Sun Z."/>
            <person name="Harris H.M."/>
            <person name="McCann A."/>
            <person name="Guo C."/>
            <person name="Argimon S."/>
            <person name="Zhang W."/>
            <person name="Yang X."/>
            <person name="Jeffery I.B."/>
            <person name="Cooney J.C."/>
            <person name="Kagawa T.F."/>
            <person name="Liu W."/>
            <person name="Song Y."/>
            <person name="Salvetti E."/>
            <person name="Wrobel A."/>
            <person name="Rasinkangas P."/>
            <person name="Parkhill J."/>
            <person name="Rea M.C."/>
            <person name="O'Sullivan O."/>
            <person name="Ritari J."/>
            <person name="Douillard F.P."/>
            <person name="Paul Ross R."/>
            <person name="Yang R."/>
            <person name="Briner A.E."/>
            <person name="Felis G.E."/>
            <person name="de Vos W.M."/>
            <person name="Barrangou R."/>
            <person name="Klaenhammer T.R."/>
            <person name="Caufield P.W."/>
            <person name="Cui Y."/>
            <person name="Zhang H."/>
            <person name="O'Toole P.W."/>
        </authorList>
    </citation>
    <scope>NUCLEOTIDE SEQUENCE [LARGE SCALE GENOMIC DNA]</scope>
    <source>
        <strain evidence="16 17">DSM 20593</strain>
    </source>
</reference>
<sequence>MIVAIKYPNGQPYHDSTHQPLSKKAADSKPVQHGHRGMSLEQELNRANEFYLQRGIANIHKKPTPIQIVHVDYPKRAAAKITEAYFQQASTTDYNGIYQGHYLDFDAKETNSPTAFPLNNLHQHQVTHLLDTKRLGGISFLIIRFTKYQETYCVPIDAINQFWERRKTERQSIPYQAIVQHGVLIQPSLYPSLPYLEAVDHII</sequence>
<evidence type="ECO:0000256" key="3">
    <source>
        <dbReference type="ARBA" id="ARBA00022722"/>
    </source>
</evidence>
<dbReference type="NCBIfam" id="NF002584">
    <property type="entry name" value="PRK02234.1-5"/>
    <property type="match status" value="1"/>
</dbReference>
<evidence type="ECO:0000256" key="8">
    <source>
        <dbReference type="ARBA" id="ARBA00022842"/>
    </source>
</evidence>
<evidence type="ECO:0000256" key="6">
    <source>
        <dbReference type="ARBA" id="ARBA00022763"/>
    </source>
</evidence>
<accession>A0A0R2JLR1</accession>
<keyword evidence="7 13" id="KW-0378">Hydrolase</keyword>
<dbReference type="GO" id="GO:0000287">
    <property type="term" value="F:magnesium ion binding"/>
    <property type="evidence" value="ECO:0007669"/>
    <property type="project" value="UniProtKB-UniRule"/>
</dbReference>
<feature type="binding site" evidence="13">
    <location>
        <position position="91"/>
    </location>
    <ligand>
        <name>Mg(2+)</name>
        <dbReference type="ChEBI" id="CHEBI:18420"/>
    </ligand>
</feature>
<keyword evidence="9 13" id="KW-0233">DNA recombination</keyword>